<feature type="non-terminal residue" evidence="1">
    <location>
        <position position="1"/>
    </location>
</feature>
<sequence>VQLKSGTSTVIYPEDVRCGEQWTFDDGQNAHQIESMACLSKGPQQEPALNCSCSYPAPRQICMSLTACGDVIPGKSLDDCTSKLHCLKGNHLFIRKRQEVCVVCIQQVSMLI</sequence>
<gene>
    <name evidence="1" type="ORF">ANCCAN_04880</name>
</gene>
<dbReference type="EMBL" id="JOJR01000039">
    <property type="protein sequence ID" value="RCN49003.1"/>
    <property type="molecule type" value="Genomic_DNA"/>
</dbReference>
<dbReference type="OrthoDB" id="5893917at2759"/>
<protein>
    <submittedName>
        <fullName evidence="1">Uncharacterized protein</fullName>
    </submittedName>
</protein>
<dbReference type="AlphaFoldDB" id="A0A368GXB6"/>
<organism evidence="1 2">
    <name type="scientific">Ancylostoma caninum</name>
    <name type="common">Dog hookworm</name>
    <dbReference type="NCBI Taxonomy" id="29170"/>
    <lineage>
        <taxon>Eukaryota</taxon>
        <taxon>Metazoa</taxon>
        <taxon>Ecdysozoa</taxon>
        <taxon>Nematoda</taxon>
        <taxon>Chromadorea</taxon>
        <taxon>Rhabditida</taxon>
        <taxon>Rhabditina</taxon>
        <taxon>Rhabditomorpha</taxon>
        <taxon>Strongyloidea</taxon>
        <taxon>Ancylostomatidae</taxon>
        <taxon>Ancylostomatinae</taxon>
        <taxon>Ancylostoma</taxon>
    </lineage>
</organism>
<dbReference type="Proteomes" id="UP000252519">
    <property type="component" value="Unassembled WGS sequence"/>
</dbReference>
<keyword evidence="2" id="KW-1185">Reference proteome</keyword>
<evidence type="ECO:0000313" key="2">
    <source>
        <dbReference type="Proteomes" id="UP000252519"/>
    </source>
</evidence>
<comment type="caution">
    <text evidence="1">The sequence shown here is derived from an EMBL/GenBank/DDBJ whole genome shotgun (WGS) entry which is preliminary data.</text>
</comment>
<evidence type="ECO:0000313" key="1">
    <source>
        <dbReference type="EMBL" id="RCN49003.1"/>
    </source>
</evidence>
<name>A0A368GXB6_ANCCA</name>
<reference evidence="1 2" key="1">
    <citation type="submission" date="2014-10" db="EMBL/GenBank/DDBJ databases">
        <title>Draft genome of the hookworm Ancylostoma caninum.</title>
        <authorList>
            <person name="Mitreva M."/>
        </authorList>
    </citation>
    <scope>NUCLEOTIDE SEQUENCE [LARGE SCALE GENOMIC DNA]</scope>
    <source>
        <strain evidence="1 2">Baltimore</strain>
    </source>
</reference>
<proteinExistence type="predicted"/>
<accession>A0A368GXB6</accession>